<name>A0A853BIG0_9ACTN</name>
<dbReference type="AlphaFoldDB" id="A0A853BIG0"/>
<comment type="caution">
    <text evidence="1">The sequence shown here is derived from an EMBL/GenBank/DDBJ whole genome shotgun (WGS) entry which is preliminary data.</text>
</comment>
<organism evidence="1 2">
    <name type="scientific">Streptomonospora nanhaiensis</name>
    <dbReference type="NCBI Taxonomy" id="1323731"/>
    <lineage>
        <taxon>Bacteria</taxon>
        <taxon>Bacillati</taxon>
        <taxon>Actinomycetota</taxon>
        <taxon>Actinomycetes</taxon>
        <taxon>Streptosporangiales</taxon>
        <taxon>Nocardiopsidaceae</taxon>
        <taxon>Streptomonospora</taxon>
    </lineage>
</organism>
<accession>A0A853BIG0</accession>
<protein>
    <submittedName>
        <fullName evidence="1">Acyl carrier protein</fullName>
    </submittedName>
</protein>
<keyword evidence="2" id="KW-1185">Reference proteome</keyword>
<sequence>MDTLRFISELHERYGLDIASTNTDSFRTLARIVETLDADSAARQAVREPVGEGD</sequence>
<reference evidence="1 2" key="1">
    <citation type="submission" date="2020-07" db="EMBL/GenBank/DDBJ databases">
        <title>Sequencing the genomes of 1000 actinobacteria strains.</title>
        <authorList>
            <person name="Klenk H.-P."/>
        </authorList>
    </citation>
    <scope>NUCLEOTIDE SEQUENCE [LARGE SCALE GENOMIC DNA]</scope>
    <source>
        <strain evidence="1 2">DSM 45927</strain>
    </source>
</reference>
<proteinExistence type="predicted"/>
<evidence type="ECO:0000313" key="2">
    <source>
        <dbReference type="Proteomes" id="UP000575985"/>
    </source>
</evidence>
<evidence type="ECO:0000313" key="1">
    <source>
        <dbReference type="EMBL" id="NYI95209.1"/>
    </source>
</evidence>
<gene>
    <name evidence="1" type="ORF">HNR12_001486</name>
</gene>
<dbReference type="EMBL" id="JACCFO010000001">
    <property type="protein sequence ID" value="NYI95209.1"/>
    <property type="molecule type" value="Genomic_DNA"/>
</dbReference>
<dbReference type="Proteomes" id="UP000575985">
    <property type="component" value="Unassembled WGS sequence"/>
</dbReference>